<dbReference type="AlphaFoldDB" id="A0A072NGY8"/>
<sequence>MHGFELLLVLFDNLVKVGIVRTPETAHFTFDLRAETNEAMESLIEKAQKTIEKTAKPTSTMVDSKVENLLPVAVQHPYAIELAKDAITTVQGEEHVEPIYISPGGEDFHFYAYHAPV</sequence>
<dbReference type="Proteomes" id="UP000027936">
    <property type="component" value="Unassembled WGS sequence"/>
</dbReference>
<dbReference type="OrthoDB" id="9776731at2"/>
<name>A0A072NGY8_SCHAZ</name>
<dbReference type="RefSeq" id="WP_051678362.1">
    <property type="nucleotide sequence ID" value="NZ_JJRY01000034.1"/>
</dbReference>
<organism evidence="1 2">
    <name type="scientific">Schinkia azotoformans MEV2011</name>
    <dbReference type="NCBI Taxonomy" id="1348973"/>
    <lineage>
        <taxon>Bacteria</taxon>
        <taxon>Bacillati</taxon>
        <taxon>Bacillota</taxon>
        <taxon>Bacilli</taxon>
        <taxon>Bacillales</taxon>
        <taxon>Bacillaceae</taxon>
        <taxon>Calidifontibacillus/Schinkia group</taxon>
        <taxon>Schinkia</taxon>
    </lineage>
</organism>
<evidence type="ECO:0000313" key="1">
    <source>
        <dbReference type="EMBL" id="KEF36133.1"/>
    </source>
</evidence>
<accession>A0A072NGY8</accession>
<dbReference type="PATRIC" id="fig|1348973.3.peg.4528"/>
<dbReference type="Gene3D" id="3.40.630.10">
    <property type="entry name" value="Zn peptidases"/>
    <property type="match status" value="1"/>
</dbReference>
<dbReference type="EMBL" id="JJRY01000034">
    <property type="protein sequence ID" value="KEF36133.1"/>
    <property type="molecule type" value="Genomic_DNA"/>
</dbReference>
<dbReference type="Gene3D" id="3.30.70.360">
    <property type="match status" value="1"/>
</dbReference>
<gene>
    <name evidence="1" type="ORF">M670_04658</name>
</gene>
<comment type="caution">
    <text evidence="1">The sequence shown here is derived from an EMBL/GenBank/DDBJ whole genome shotgun (WGS) entry which is preliminary data.</text>
</comment>
<proteinExistence type="predicted"/>
<evidence type="ECO:0000313" key="2">
    <source>
        <dbReference type="Proteomes" id="UP000027936"/>
    </source>
</evidence>
<reference evidence="1 2" key="1">
    <citation type="submission" date="2014-04" db="EMBL/GenBank/DDBJ databases">
        <title>Draft genome sequence of Bacillus azotoformans MEV2011, a (co-) denitrifying strain unable to grow in the presence of oxygen.</title>
        <authorList>
            <person name="Nielsen M."/>
            <person name="Schreiber L."/>
            <person name="Finster K."/>
            <person name="Schramm A."/>
        </authorList>
    </citation>
    <scope>NUCLEOTIDE SEQUENCE [LARGE SCALE GENOMIC DNA]</scope>
    <source>
        <strain evidence="1 2">MEV2011</strain>
    </source>
</reference>
<protein>
    <submittedName>
        <fullName evidence="1">Uncharacterized protein</fullName>
    </submittedName>
</protein>